<evidence type="ECO:0000256" key="2">
    <source>
        <dbReference type="ARBA" id="ARBA00001911"/>
    </source>
</evidence>
<dbReference type="Gene3D" id="3.90.25.10">
    <property type="entry name" value="UDP-galactose 4-epimerase, domain 1"/>
    <property type="match status" value="1"/>
</dbReference>
<evidence type="ECO:0000259" key="11">
    <source>
        <dbReference type="Pfam" id="PF01370"/>
    </source>
</evidence>
<dbReference type="Pfam" id="PF01370">
    <property type="entry name" value="Epimerase"/>
    <property type="match status" value="1"/>
</dbReference>
<evidence type="ECO:0000256" key="8">
    <source>
        <dbReference type="ARBA" id="ARBA00023144"/>
    </source>
</evidence>
<name>A0A3N0HYS2_9FIRM</name>
<reference evidence="12 13" key="1">
    <citation type="submission" date="2018-11" db="EMBL/GenBank/DDBJ databases">
        <title>Clostridium sp. nov., a member of the family Erysipelotrichaceae isolated from pig faeces.</title>
        <authorList>
            <person name="Chang Y.-H."/>
        </authorList>
    </citation>
    <scope>NUCLEOTIDE SEQUENCE [LARGE SCALE GENOMIC DNA]</scope>
    <source>
        <strain evidence="12 13">YH-panp20</strain>
    </source>
</reference>
<keyword evidence="7 10" id="KW-0520">NAD</keyword>
<evidence type="ECO:0000313" key="12">
    <source>
        <dbReference type="EMBL" id="RNM29807.1"/>
    </source>
</evidence>
<gene>
    <name evidence="12" type="primary">galE</name>
    <name evidence="12" type="ORF">EDX97_09285</name>
</gene>
<dbReference type="SUPFAM" id="SSF51735">
    <property type="entry name" value="NAD(P)-binding Rossmann-fold domains"/>
    <property type="match status" value="1"/>
</dbReference>
<dbReference type="PANTHER" id="PTHR43725">
    <property type="entry name" value="UDP-GLUCOSE 4-EPIMERASE"/>
    <property type="match status" value="1"/>
</dbReference>
<evidence type="ECO:0000256" key="7">
    <source>
        <dbReference type="ARBA" id="ARBA00023027"/>
    </source>
</evidence>
<comment type="pathway">
    <text evidence="3 10">Carbohydrate metabolism; galactose metabolism.</text>
</comment>
<proteinExistence type="inferred from homology"/>
<keyword evidence="10" id="KW-0119">Carbohydrate metabolism</keyword>
<keyword evidence="9 10" id="KW-0413">Isomerase</keyword>
<dbReference type="InterPro" id="IPR001509">
    <property type="entry name" value="Epimerase_deHydtase"/>
</dbReference>
<evidence type="ECO:0000256" key="9">
    <source>
        <dbReference type="ARBA" id="ARBA00023235"/>
    </source>
</evidence>
<dbReference type="GO" id="GO:0006012">
    <property type="term" value="P:galactose metabolic process"/>
    <property type="evidence" value="ECO:0007669"/>
    <property type="project" value="UniProtKB-UniPathway"/>
</dbReference>
<dbReference type="AlphaFoldDB" id="A0A3N0HYS2"/>
<comment type="subunit">
    <text evidence="10">Homodimer.</text>
</comment>
<keyword evidence="13" id="KW-1185">Reference proteome</keyword>
<dbReference type="PRINTS" id="PR01713">
    <property type="entry name" value="NUCEPIMERASE"/>
</dbReference>
<dbReference type="GO" id="GO:0005829">
    <property type="term" value="C:cytosol"/>
    <property type="evidence" value="ECO:0007669"/>
    <property type="project" value="TreeGrafter"/>
</dbReference>
<evidence type="ECO:0000256" key="4">
    <source>
        <dbReference type="ARBA" id="ARBA00007637"/>
    </source>
</evidence>
<protein>
    <recommendedName>
        <fullName evidence="6 10">UDP-glucose 4-epimerase</fullName>
        <ecNumber evidence="5 10">5.1.3.2</ecNumber>
    </recommendedName>
</protein>
<evidence type="ECO:0000256" key="1">
    <source>
        <dbReference type="ARBA" id="ARBA00000083"/>
    </source>
</evidence>
<dbReference type="InterPro" id="IPR005886">
    <property type="entry name" value="UDP_G4E"/>
</dbReference>
<dbReference type="Gene3D" id="3.40.50.720">
    <property type="entry name" value="NAD(P)-binding Rossmann-like Domain"/>
    <property type="match status" value="1"/>
</dbReference>
<evidence type="ECO:0000256" key="6">
    <source>
        <dbReference type="ARBA" id="ARBA00018569"/>
    </source>
</evidence>
<dbReference type="PANTHER" id="PTHR43725:SF47">
    <property type="entry name" value="UDP-GLUCOSE 4-EPIMERASE"/>
    <property type="match status" value="1"/>
</dbReference>
<dbReference type="EC" id="5.1.3.2" evidence="5 10"/>
<dbReference type="GO" id="GO:0003978">
    <property type="term" value="F:UDP-glucose 4-epimerase activity"/>
    <property type="evidence" value="ECO:0007669"/>
    <property type="project" value="UniProtKB-UniRule"/>
</dbReference>
<dbReference type="EMBL" id="RJQC01000003">
    <property type="protein sequence ID" value="RNM29807.1"/>
    <property type="molecule type" value="Genomic_DNA"/>
</dbReference>
<dbReference type="InterPro" id="IPR036291">
    <property type="entry name" value="NAD(P)-bd_dom_sf"/>
</dbReference>
<dbReference type="NCBIfam" id="NF007956">
    <property type="entry name" value="PRK10675.1"/>
    <property type="match status" value="1"/>
</dbReference>
<dbReference type="CDD" id="cd05247">
    <property type="entry name" value="UDP_G4E_1_SDR_e"/>
    <property type="match status" value="1"/>
</dbReference>
<evidence type="ECO:0000313" key="13">
    <source>
        <dbReference type="Proteomes" id="UP000276568"/>
    </source>
</evidence>
<comment type="catalytic activity">
    <reaction evidence="1 10">
        <text>UDP-alpha-D-glucose = UDP-alpha-D-galactose</text>
        <dbReference type="Rhea" id="RHEA:22168"/>
        <dbReference type="ChEBI" id="CHEBI:58885"/>
        <dbReference type="ChEBI" id="CHEBI:66914"/>
        <dbReference type="EC" id="5.1.3.2"/>
    </reaction>
</comment>
<dbReference type="UniPathway" id="UPA00214"/>
<evidence type="ECO:0000256" key="10">
    <source>
        <dbReference type="RuleBase" id="RU366046"/>
    </source>
</evidence>
<accession>A0A3N0HYS2</accession>
<keyword evidence="8" id="KW-0299">Galactose metabolism</keyword>
<organism evidence="12 13">
    <name type="scientific">Absicoccus porci</name>
    <dbReference type="NCBI Taxonomy" id="2486576"/>
    <lineage>
        <taxon>Bacteria</taxon>
        <taxon>Bacillati</taxon>
        <taxon>Bacillota</taxon>
        <taxon>Erysipelotrichia</taxon>
        <taxon>Erysipelotrichales</taxon>
        <taxon>Erysipelotrichaceae</taxon>
        <taxon>Absicoccus</taxon>
    </lineage>
</organism>
<evidence type="ECO:0000256" key="5">
    <source>
        <dbReference type="ARBA" id="ARBA00013189"/>
    </source>
</evidence>
<comment type="caution">
    <text evidence="12">The sequence shown here is derived from an EMBL/GenBank/DDBJ whole genome shotgun (WGS) entry which is preliminary data.</text>
</comment>
<dbReference type="RefSeq" id="WP_128520871.1">
    <property type="nucleotide sequence ID" value="NZ_CAUWBR010000027.1"/>
</dbReference>
<feature type="domain" description="NAD-dependent epimerase/dehydratase" evidence="11">
    <location>
        <begin position="3"/>
        <end position="262"/>
    </location>
</feature>
<evidence type="ECO:0000256" key="3">
    <source>
        <dbReference type="ARBA" id="ARBA00004947"/>
    </source>
</evidence>
<comment type="cofactor">
    <cofactor evidence="2 10">
        <name>NAD(+)</name>
        <dbReference type="ChEBI" id="CHEBI:57540"/>
    </cofactor>
</comment>
<comment type="similarity">
    <text evidence="4 10">Belongs to the NAD(P)-dependent epimerase/dehydratase family.</text>
</comment>
<dbReference type="OrthoDB" id="9811743at2"/>
<dbReference type="Proteomes" id="UP000276568">
    <property type="component" value="Unassembled WGS sequence"/>
</dbReference>
<sequence>MKILVTGGAGYIGSHTCVELLNAGYEVVILDNLYNSNRKAVDRIEQITNKSVIFYEIDITDKEAVQRLFDEQDIDGVIHFAGLKAVGESVHKPIEYYHTNIEGTLILVDQMQKHHVKNLIFSSSATVYGEPKEMPITENCPKGMCTNPYGWTKWMLEQVLTDLHTADAEWNILLLRYFNPIGAHESGLIGEDPKGIPNNLLPYVAQVAIGKLKEVGVFGNDYDTPDGTGVRDYIHVVDLARGHVAALNKLWEKPGVKVYNLGTGKGYSVLDVIHAFEKACGHPIPYVIKPRRDGDIAMCYSNCDLANKELGWHAQYDLDDMCRSSWNWQTKNPNGYND</sequence>
<dbReference type="NCBIfam" id="TIGR01179">
    <property type="entry name" value="galE"/>
    <property type="match status" value="1"/>
</dbReference>